<evidence type="ECO:0000256" key="3">
    <source>
        <dbReference type="ARBA" id="ARBA00022692"/>
    </source>
</evidence>
<keyword evidence="4 11" id="KW-1133">Transmembrane helix</keyword>
<evidence type="ECO:0000256" key="7">
    <source>
        <dbReference type="ARBA" id="ARBA00023136"/>
    </source>
</evidence>
<comment type="similarity">
    <text evidence="9">Belongs to the monovalent cation:proton antiporter 1 (CPA1) transporter (TC 2.A.36) family.</text>
</comment>
<feature type="transmembrane region" description="Helical" evidence="11">
    <location>
        <begin position="391"/>
        <end position="411"/>
    </location>
</feature>
<evidence type="ECO:0000256" key="9">
    <source>
        <dbReference type="RuleBase" id="RU003722"/>
    </source>
</evidence>
<evidence type="ECO:0000256" key="6">
    <source>
        <dbReference type="ARBA" id="ARBA00023065"/>
    </source>
</evidence>
<evidence type="ECO:0000256" key="2">
    <source>
        <dbReference type="ARBA" id="ARBA00022448"/>
    </source>
</evidence>
<accession>A0AAV7ZZC0</accession>
<dbReference type="EMBL" id="JANTQA010000020">
    <property type="protein sequence ID" value="KAJ3446481.1"/>
    <property type="molecule type" value="Genomic_DNA"/>
</dbReference>
<evidence type="ECO:0000259" key="12">
    <source>
        <dbReference type="Pfam" id="PF00999"/>
    </source>
</evidence>
<evidence type="ECO:0000256" key="10">
    <source>
        <dbReference type="SAM" id="MobiDB-lite"/>
    </source>
</evidence>
<dbReference type="InterPro" id="IPR004709">
    <property type="entry name" value="NaH_exchanger"/>
</dbReference>
<feature type="transmembrane region" description="Helical" evidence="11">
    <location>
        <begin position="101"/>
        <end position="128"/>
    </location>
</feature>
<dbReference type="GO" id="GO:0015385">
    <property type="term" value="F:sodium:proton antiporter activity"/>
    <property type="evidence" value="ECO:0007669"/>
    <property type="project" value="InterPro"/>
</dbReference>
<dbReference type="GO" id="GO:0051453">
    <property type="term" value="P:regulation of intracellular pH"/>
    <property type="evidence" value="ECO:0007669"/>
    <property type="project" value="TreeGrafter"/>
</dbReference>
<feature type="transmembrane region" description="Helical" evidence="11">
    <location>
        <begin position="365"/>
        <end position="385"/>
    </location>
</feature>
<keyword evidence="6 9" id="KW-0406">Ion transport</keyword>
<feature type="transmembrane region" description="Helical" evidence="11">
    <location>
        <begin position="7"/>
        <end position="24"/>
    </location>
</feature>
<evidence type="ECO:0000256" key="4">
    <source>
        <dbReference type="ARBA" id="ARBA00022989"/>
    </source>
</evidence>
<evidence type="ECO:0000256" key="1">
    <source>
        <dbReference type="ARBA" id="ARBA00004141"/>
    </source>
</evidence>
<gene>
    <name evidence="13" type="ORF">M0812_08290</name>
</gene>
<reference evidence="13" key="1">
    <citation type="submission" date="2022-08" db="EMBL/GenBank/DDBJ databases">
        <title>Novel sulphate-reducing endosymbionts in the free-living metamonad Anaeramoeba.</title>
        <authorList>
            <person name="Jerlstrom-Hultqvist J."/>
            <person name="Cepicka I."/>
            <person name="Gallot-Lavallee L."/>
            <person name="Salas-Leiva D."/>
            <person name="Curtis B.A."/>
            <person name="Zahonova K."/>
            <person name="Pipaliya S."/>
            <person name="Dacks J."/>
            <person name="Roger A.J."/>
        </authorList>
    </citation>
    <scope>NUCLEOTIDE SEQUENCE</scope>
    <source>
        <strain evidence="13">Busselton2</strain>
    </source>
</reference>
<comment type="subcellular location">
    <subcellularLocation>
        <location evidence="1">Membrane</location>
        <topology evidence="1">Multi-pass membrane protein</topology>
    </subcellularLocation>
</comment>
<dbReference type="Pfam" id="PF00999">
    <property type="entry name" value="Na_H_Exchanger"/>
    <property type="match status" value="1"/>
</dbReference>
<dbReference type="Proteomes" id="UP001146793">
    <property type="component" value="Unassembled WGS sequence"/>
</dbReference>
<dbReference type="PRINTS" id="PR01084">
    <property type="entry name" value="NAHEXCHNGR"/>
</dbReference>
<keyword evidence="9" id="KW-0050">Antiport</keyword>
<evidence type="ECO:0000313" key="14">
    <source>
        <dbReference type="Proteomes" id="UP001146793"/>
    </source>
</evidence>
<feature type="transmembrane region" description="Helical" evidence="11">
    <location>
        <begin position="198"/>
        <end position="231"/>
    </location>
</feature>
<feature type="transmembrane region" description="Helical" evidence="11">
    <location>
        <begin position="167"/>
        <end position="186"/>
    </location>
</feature>
<evidence type="ECO:0000256" key="5">
    <source>
        <dbReference type="ARBA" id="ARBA00023053"/>
    </source>
</evidence>
<feature type="transmembrane region" description="Helical" evidence="11">
    <location>
        <begin position="73"/>
        <end position="89"/>
    </location>
</feature>
<dbReference type="InterPro" id="IPR006153">
    <property type="entry name" value="Cation/H_exchanger_TM"/>
</dbReference>
<feature type="domain" description="Cation/H+ exchanger transmembrane" evidence="12">
    <location>
        <begin position="18"/>
        <end position="417"/>
    </location>
</feature>
<sequence length="570" mass="63992">MTELKDGLIILFSFLIIALIFVHISQSKKLNYLHETGSSILLGILFSFLIDLFSDGNRDKFPHTFLQFKTDAFLNFFLPAIIFESGYNVDLKPFFKNTATIMLFAFFGTLISCFGVSFLMILLVKLDLLSGLNLSVKDCLIFGALISATDPVSTLAIFKSLNVNDDLFANVFGESILNDAVAMVLVKTFLKFGSDPITFVFVLKIVLQFCGTFLGSFALGIAFGAVVSLLLKYFNFQKLPMVECSLLLMISWLSFIVSEKMGLSGIVATLYCGLFNSHYSYQNLSSESKRYSRKAISFISFVSETFVFLSLGLSTFSFNHSVNFPMIIWSNLACVFVRSFAIYPLSFLKNFFSVNSKKLNYKSQFVIFFSGLRGAMAFCLSLFLQTKNGNVMMTTTLSIIFFTVFVVGGLTKPILIKLKLQGTKLKASTSVKDSNIINNNADNLTVDFNEKRNDESKLRSNSNSDSDDGREIISGSESGSASRSGIENNNKSRWFTFEKKYISPFLIKKNFMNETQTQNNINTIFENNENSNILLNQIDSIDYNADLEMKKKKLINSNINNNNSESENFN</sequence>
<keyword evidence="7 11" id="KW-0472">Membrane</keyword>
<dbReference type="GO" id="GO:0005886">
    <property type="term" value="C:plasma membrane"/>
    <property type="evidence" value="ECO:0007669"/>
    <property type="project" value="TreeGrafter"/>
</dbReference>
<evidence type="ECO:0000256" key="11">
    <source>
        <dbReference type="SAM" id="Phobius"/>
    </source>
</evidence>
<dbReference type="GO" id="GO:0098719">
    <property type="term" value="P:sodium ion import across plasma membrane"/>
    <property type="evidence" value="ECO:0007669"/>
    <property type="project" value="TreeGrafter"/>
</dbReference>
<comment type="caution">
    <text evidence="13">The sequence shown here is derived from an EMBL/GenBank/DDBJ whole genome shotgun (WGS) entry which is preliminary data.</text>
</comment>
<name>A0AAV7ZZC0_9EUKA</name>
<proteinExistence type="inferred from homology"/>
<dbReference type="InterPro" id="IPR018422">
    <property type="entry name" value="Cation/H_exchanger_CPA1"/>
</dbReference>
<evidence type="ECO:0000256" key="8">
    <source>
        <dbReference type="ARBA" id="ARBA00023201"/>
    </source>
</evidence>
<evidence type="ECO:0000313" key="13">
    <source>
        <dbReference type="EMBL" id="KAJ3446481.1"/>
    </source>
</evidence>
<keyword evidence="2 9" id="KW-0813">Transport</keyword>
<feature type="compositionally biased region" description="Low complexity" evidence="10">
    <location>
        <begin position="472"/>
        <end position="486"/>
    </location>
</feature>
<keyword evidence="5" id="KW-0915">Sodium</keyword>
<keyword evidence="8 9" id="KW-0739">Sodium transport</keyword>
<feature type="transmembrane region" description="Helical" evidence="11">
    <location>
        <begin position="140"/>
        <end position="161"/>
    </location>
</feature>
<dbReference type="PANTHER" id="PTHR10110">
    <property type="entry name" value="SODIUM/HYDROGEN EXCHANGER"/>
    <property type="match status" value="1"/>
</dbReference>
<organism evidence="13 14">
    <name type="scientific">Anaeramoeba flamelloides</name>
    <dbReference type="NCBI Taxonomy" id="1746091"/>
    <lineage>
        <taxon>Eukaryota</taxon>
        <taxon>Metamonada</taxon>
        <taxon>Anaeramoebidae</taxon>
        <taxon>Anaeramoeba</taxon>
    </lineage>
</organism>
<feature type="transmembrane region" description="Helical" evidence="11">
    <location>
        <begin position="295"/>
        <end position="318"/>
    </location>
</feature>
<feature type="transmembrane region" description="Helical" evidence="11">
    <location>
        <begin position="324"/>
        <end position="345"/>
    </location>
</feature>
<dbReference type="NCBIfam" id="TIGR00840">
    <property type="entry name" value="b_cpa1"/>
    <property type="match status" value="1"/>
</dbReference>
<dbReference type="GO" id="GO:0015386">
    <property type="term" value="F:potassium:proton antiporter activity"/>
    <property type="evidence" value="ECO:0007669"/>
    <property type="project" value="TreeGrafter"/>
</dbReference>
<protein>
    <recommendedName>
        <fullName evidence="9">Sodium/hydrogen exchanger</fullName>
    </recommendedName>
</protein>
<dbReference type="AlphaFoldDB" id="A0AAV7ZZC0"/>
<feature type="region of interest" description="Disordered" evidence="10">
    <location>
        <begin position="452"/>
        <end position="486"/>
    </location>
</feature>
<dbReference type="PANTHER" id="PTHR10110:SF187">
    <property type="entry name" value="SODIUM_HYDROGEN EXCHANGER"/>
    <property type="match status" value="1"/>
</dbReference>
<keyword evidence="3 9" id="KW-0812">Transmembrane</keyword>
<feature type="transmembrane region" description="Helical" evidence="11">
    <location>
        <begin position="251"/>
        <end position="274"/>
    </location>
</feature>
<dbReference type="Gene3D" id="6.10.140.1330">
    <property type="match status" value="1"/>
</dbReference>